<evidence type="ECO:0000256" key="4">
    <source>
        <dbReference type="ARBA" id="ARBA00023002"/>
    </source>
</evidence>
<evidence type="ECO:0000313" key="11">
    <source>
        <dbReference type="Proteomes" id="UP000183656"/>
    </source>
</evidence>
<gene>
    <name evidence="10" type="ORF">SAMN04489707_10813</name>
</gene>
<keyword evidence="6 8" id="KW-0472">Membrane</keyword>
<dbReference type="GO" id="GO:0006643">
    <property type="term" value="P:membrane lipid metabolic process"/>
    <property type="evidence" value="ECO:0007669"/>
    <property type="project" value="TreeGrafter"/>
</dbReference>
<evidence type="ECO:0000256" key="2">
    <source>
        <dbReference type="ARBA" id="ARBA00022692"/>
    </source>
</evidence>
<feature type="transmembrane region" description="Helical" evidence="8">
    <location>
        <begin position="50"/>
        <end position="73"/>
    </location>
</feature>
<evidence type="ECO:0000256" key="6">
    <source>
        <dbReference type="ARBA" id="ARBA00023136"/>
    </source>
</evidence>
<evidence type="ECO:0000256" key="7">
    <source>
        <dbReference type="SAM" id="MobiDB-lite"/>
    </source>
</evidence>
<dbReference type="Pfam" id="PF04116">
    <property type="entry name" value="FA_hydroxylase"/>
    <property type="match status" value="1"/>
</dbReference>
<accession>A0A1I7KW15</accession>
<keyword evidence="4" id="KW-0560">Oxidoreductase</keyword>
<protein>
    <submittedName>
        <fullName evidence="10">Sterol desaturase/sphingolipid hydroxylase, fatty acid hydroxylase superfamily</fullName>
    </submittedName>
</protein>
<proteinExistence type="predicted"/>
<keyword evidence="11" id="KW-1185">Reference proteome</keyword>
<dbReference type="GO" id="GO:0016020">
    <property type="term" value="C:membrane"/>
    <property type="evidence" value="ECO:0007669"/>
    <property type="project" value="GOC"/>
</dbReference>
<keyword evidence="3 8" id="KW-1133">Transmembrane helix</keyword>
<dbReference type="STRING" id="343013.SAMN04489707_10813"/>
<dbReference type="RefSeq" id="WP_054258075.1">
    <property type="nucleotide sequence ID" value="NZ_CYIG01000087.1"/>
</dbReference>
<evidence type="ECO:0000256" key="1">
    <source>
        <dbReference type="ARBA" id="ARBA00004127"/>
    </source>
</evidence>
<keyword evidence="5" id="KW-0443">Lipid metabolism</keyword>
<feature type="compositionally biased region" description="Polar residues" evidence="7">
    <location>
        <begin position="294"/>
        <end position="303"/>
    </location>
</feature>
<organism evidence="10 11">
    <name type="scientific">Paenacidovorax caeni</name>
    <dbReference type="NCBI Taxonomy" id="343013"/>
    <lineage>
        <taxon>Bacteria</taxon>
        <taxon>Pseudomonadati</taxon>
        <taxon>Pseudomonadota</taxon>
        <taxon>Betaproteobacteria</taxon>
        <taxon>Burkholderiales</taxon>
        <taxon>Comamonadaceae</taxon>
        <taxon>Paenacidovorax</taxon>
    </lineage>
</organism>
<reference evidence="10 11" key="1">
    <citation type="submission" date="2016-10" db="EMBL/GenBank/DDBJ databases">
        <authorList>
            <person name="de Groot N.N."/>
        </authorList>
    </citation>
    <scope>NUCLEOTIDE SEQUENCE [LARGE SCALE GENOMIC DNA]</scope>
    <source>
        <strain evidence="10 11">R-24608</strain>
    </source>
</reference>
<dbReference type="PANTHER" id="PTHR21624">
    <property type="entry name" value="STEROL DESATURASE-RELATED PROTEIN"/>
    <property type="match status" value="1"/>
</dbReference>
<feature type="region of interest" description="Disordered" evidence="7">
    <location>
        <begin position="283"/>
        <end position="303"/>
    </location>
</feature>
<dbReference type="GO" id="GO:0050479">
    <property type="term" value="F:glyceryl-ether monooxygenase activity"/>
    <property type="evidence" value="ECO:0007669"/>
    <property type="project" value="TreeGrafter"/>
</dbReference>
<dbReference type="EMBL" id="FPBX01000081">
    <property type="protein sequence ID" value="SFV01617.1"/>
    <property type="molecule type" value="Genomic_DNA"/>
</dbReference>
<dbReference type="AlphaFoldDB" id="A0A1I7KW15"/>
<dbReference type="InterPro" id="IPR051689">
    <property type="entry name" value="Sterol_desaturase/TMEM195"/>
</dbReference>
<evidence type="ECO:0000256" key="8">
    <source>
        <dbReference type="SAM" id="Phobius"/>
    </source>
</evidence>
<feature type="transmembrane region" description="Helical" evidence="8">
    <location>
        <begin position="85"/>
        <end position="104"/>
    </location>
</feature>
<keyword evidence="2 8" id="KW-0812">Transmembrane</keyword>
<comment type="subcellular location">
    <subcellularLocation>
        <location evidence="1">Endomembrane system</location>
        <topology evidence="1">Multi-pass membrane protein</topology>
    </subcellularLocation>
</comment>
<evidence type="ECO:0000259" key="9">
    <source>
        <dbReference type="Pfam" id="PF04116"/>
    </source>
</evidence>
<evidence type="ECO:0000313" key="10">
    <source>
        <dbReference type="EMBL" id="SFV01617.1"/>
    </source>
</evidence>
<evidence type="ECO:0000256" key="3">
    <source>
        <dbReference type="ARBA" id="ARBA00022989"/>
    </source>
</evidence>
<dbReference type="GO" id="GO:0012505">
    <property type="term" value="C:endomembrane system"/>
    <property type="evidence" value="ECO:0007669"/>
    <property type="project" value="UniProtKB-SubCell"/>
</dbReference>
<dbReference type="Proteomes" id="UP000183656">
    <property type="component" value="Unassembled WGS sequence"/>
</dbReference>
<feature type="transmembrane region" description="Helical" evidence="8">
    <location>
        <begin position="12"/>
        <end position="30"/>
    </location>
</feature>
<name>A0A1I7KW15_9BURK</name>
<dbReference type="InterPro" id="IPR006694">
    <property type="entry name" value="Fatty_acid_hydroxylase"/>
</dbReference>
<dbReference type="GO" id="GO:0008610">
    <property type="term" value="P:lipid biosynthetic process"/>
    <property type="evidence" value="ECO:0007669"/>
    <property type="project" value="InterPro"/>
</dbReference>
<dbReference type="PANTHER" id="PTHR21624:SF1">
    <property type="entry name" value="ALKYLGLYCEROL MONOOXYGENASE"/>
    <property type="match status" value="1"/>
</dbReference>
<sequence length="303" mass="35836">METLDWWAKNIFYIAMPYFLVLMAWEWFALRRAKSKGKRGYEIKDSSVSISLGLIKLGMRALCAGYTGWLFAFVYEHRLFTLSPLVWWTWVLLFFADDFTYYWYHRSAHRCRLFWMEHVNHHSSEHYNLSTALRQSTLGPAYTFVFYLPLAFVGFHPLAIAVQFGISLIYQYWIHTEAIDRLGFLEKFMNTPSHHRVHHGSNGIYIDKNYAGILIIWDKLFGTFQEERRDVPVKYGLVHDLKTFSLPTVIFHETAFMLRQVWNAKGWRNKLGWIFGPPEWSPDGPQYPPDHPYWQTQAATKAS</sequence>
<feature type="domain" description="Fatty acid hydroxylase" evidence="9">
    <location>
        <begin position="90"/>
        <end position="223"/>
    </location>
</feature>
<evidence type="ECO:0000256" key="5">
    <source>
        <dbReference type="ARBA" id="ARBA00023098"/>
    </source>
</evidence>
<dbReference type="OrthoDB" id="9770329at2"/>
<feature type="transmembrane region" description="Helical" evidence="8">
    <location>
        <begin position="144"/>
        <end position="173"/>
    </location>
</feature>
<dbReference type="GO" id="GO:0005506">
    <property type="term" value="F:iron ion binding"/>
    <property type="evidence" value="ECO:0007669"/>
    <property type="project" value="InterPro"/>
</dbReference>